<feature type="domain" description="Glycoside hydrolase family 3 C-terminal" evidence="3">
    <location>
        <begin position="34"/>
        <end position="86"/>
    </location>
</feature>
<gene>
    <name evidence="4" type="ORF">CA984_33355</name>
</gene>
<dbReference type="GO" id="GO:0005975">
    <property type="term" value="P:carbohydrate metabolic process"/>
    <property type="evidence" value="ECO:0007669"/>
    <property type="project" value="InterPro"/>
</dbReference>
<evidence type="ECO:0000259" key="3">
    <source>
        <dbReference type="Pfam" id="PF01915"/>
    </source>
</evidence>
<reference evidence="4 5" key="1">
    <citation type="submission" date="2017-05" db="EMBL/GenBank/DDBJ databases">
        <title>Biotechnological potential of actinobacteria isolated from South African environments.</title>
        <authorList>
            <person name="Le Roes-Hill M."/>
            <person name="Prins A."/>
            <person name="Durrell K.A."/>
        </authorList>
    </citation>
    <scope>NUCLEOTIDE SEQUENCE [LARGE SCALE GENOMIC DNA]</scope>
    <source>
        <strain evidence="4">M26</strain>
    </source>
</reference>
<comment type="similarity">
    <text evidence="1">Belongs to the glycosyl hydrolase 3 family.</text>
</comment>
<dbReference type="PANTHER" id="PTHR42715:SF10">
    <property type="entry name" value="BETA-GLUCOSIDASE"/>
    <property type="match status" value="1"/>
</dbReference>
<accession>A0A243RC76</accession>
<evidence type="ECO:0000256" key="1">
    <source>
        <dbReference type="ARBA" id="ARBA00005336"/>
    </source>
</evidence>
<keyword evidence="5" id="KW-1185">Reference proteome</keyword>
<dbReference type="InterPro" id="IPR002772">
    <property type="entry name" value="Glyco_hydro_3_C"/>
</dbReference>
<protein>
    <recommendedName>
        <fullName evidence="3">Glycoside hydrolase family 3 C-terminal domain-containing protein</fullName>
    </recommendedName>
</protein>
<dbReference type="GO" id="GO:0004553">
    <property type="term" value="F:hydrolase activity, hydrolyzing O-glycosyl compounds"/>
    <property type="evidence" value="ECO:0007669"/>
    <property type="project" value="InterPro"/>
</dbReference>
<dbReference type="SUPFAM" id="SSF52279">
    <property type="entry name" value="Beta-D-glucan exohydrolase, C-terminal domain"/>
    <property type="match status" value="1"/>
</dbReference>
<sequence>GSGGWSHPSPNPAAGGTEIDGTALARQVAARSFTLLRNEGGLLPLGGVRSVALIGSAAGEARVVGGGSAQVFPDRIVSPLEGLRGRGNVEPGGRLPTTWPVRQSDVPVLNVTPAGGKVAYDEGLFIGYRAWERAGVLVRPRTGLHDLVLRDTIAVTGTTVTVAVTDTGRRAGREVVRFYSPR</sequence>
<evidence type="ECO:0000256" key="2">
    <source>
        <dbReference type="ARBA" id="ARBA00022801"/>
    </source>
</evidence>
<dbReference type="Proteomes" id="UP000194761">
    <property type="component" value="Unassembled WGS sequence"/>
</dbReference>
<keyword evidence="2" id="KW-0378">Hydrolase</keyword>
<dbReference type="RefSeq" id="WP_207621136.1">
    <property type="nucleotide sequence ID" value="NZ_NGFP01000212.1"/>
</dbReference>
<organism evidence="4 5">
    <name type="scientific">Streptosporangium minutum</name>
    <dbReference type="NCBI Taxonomy" id="569862"/>
    <lineage>
        <taxon>Bacteria</taxon>
        <taxon>Bacillati</taxon>
        <taxon>Actinomycetota</taxon>
        <taxon>Actinomycetes</taxon>
        <taxon>Streptosporangiales</taxon>
        <taxon>Streptosporangiaceae</taxon>
        <taxon>Streptosporangium</taxon>
    </lineage>
</organism>
<name>A0A243RC76_9ACTN</name>
<dbReference type="Gene3D" id="3.40.50.1700">
    <property type="entry name" value="Glycoside hydrolase family 3 C-terminal domain"/>
    <property type="match status" value="2"/>
</dbReference>
<dbReference type="InterPro" id="IPR050288">
    <property type="entry name" value="Cellulose_deg_GH3"/>
</dbReference>
<feature type="non-terminal residue" evidence="4">
    <location>
        <position position="1"/>
    </location>
</feature>
<dbReference type="Pfam" id="PF01915">
    <property type="entry name" value="Glyco_hydro_3_C"/>
    <property type="match status" value="1"/>
</dbReference>
<dbReference type="InterPro" id="IPR036881">
    <property type="entry name" value="Glyco_hydro_3_C_sf"/>
</dbReference>
<proteinExistence type="inferred from homology"/>
<evidence type="ECO:0000313" key="5">
    <source>
        <dbReference type="Proteomes" id="UP000194761"/>
    </source>
</evidence>
<dbReference type="AlphaFoldDB" id="A0A243RC76"/>
<comment type="caution">
    <text evidence="4">The sequence shown here is derived from an EMBL/GenBank/DDBJ whole genome shotgun (WGS) entry which is preliminary data.</text>
</comment>
<evidence type="ECO:0000313" key="4">
    <source>
        <dbReference type="EMBL" id="OUC91556.1"/>
    </source>
</evidence>
<dbReference type="PANTHER" id="PTHR42715">
    <property type="entry name" value="BETA-GLUCOSIDASE"/>
    <property type="match status" value="1"/>
</dbReference>
<dbReference type="EMBL" id="NGFP01000212">
    <property type="protein sequence ID" value="OUC91556.1"/>
    <property type="molecule type" value="Genomic_DNA"/>
</dbReference>